<name>A0A1W0CDQ8_9NEIS</name>
<organism evidence="2 3">
    <name type="scientific">Chromobacterium haemolyticum</name>
    <dbReference type="NCBI Taxonomy" id="394935"/>
    <lineage>
        <taxon>Bacteria</taxon>
        <taxon>Pseudomonadati</taxon>
        <taxon>Pseudomonadota</taxon>
        <taxon>Betaproteobacteria</taxon>
        <taxon>Neisseriales</taxon>
        <taxon>Chromobacteriaceae</taxon>
        <taxon>Chromobacterium</taxon>
    </lineage>
</organism>
<comment type="caution">
    <text evidence="2">The sequence shown here is derived from an EMBL/GenBank/DDBJ whole genome shotgun (WGS) entry which is preliminary data.</text>
</comment>
<reference evidence="2 3" key="1">
    <citation type="submission" date="2017-02" db="EMBL/GenBank/DDBJ databases">
        <title>Chromobacterium haemolyticum H5244.</title>
        <authorList>
            <person name="Gulvik C.A."/>
        </authorList>
    </citation>
    <scope>NUCLEOTIDE SEQUENCE [LARGE SCALE GENOMIC DNA]</scope>
    <source>
        <strain evidence="2 3">H5244</strain>
    </source>
</reference>
<evidence type="ECO:0000313" key="2">
    <source>
        <dbReference type="EMBL" id="OQS32842.1"/>
    </source>
</evidence>
<dbReference type="EMBL" id="MUKV01000043">
    <property type="protein sequence ID" value="OQS32842.1"/>
    <property type="molecule type" value="Genomic_DNA"/>
</dbReference>
<accession>A0A1W0CDQ8</accession>
<evidence type="ECO:0000259" key="1">
    <source>
        <dbReference type="Pfam" id="PF24720"/>
    </source>
</evidence>
<feature type="domain" description="DUF7673" evidence="1">
    <location>
        <begin position="24"/>
        <end position="107"/>
    </location>
</feature>
<dbReference type="Proteomes" id="UP000192721">
    <property type="component" value="Unassembled WGS sequence"/>
</dbReference>
<evidence type="ECO:0000313" key="3">
    <source>
        <dbReference type="Proteomes" id="UP000192721"/>
    </source>
</evidence>
<dbReference type="AlphaFoldDB" id="A0A1W0CDQ8"/>
<dbReference type="Pfam" id="PF24720">
    <property type="entry name" value="DUF7673"/>
    <property type="match status" value="1"/>
</dbReference>
<gene>
    <name evidence="2" type="ORF">B0T45_21080</name>
</gene>
<protein>
    <recommendedName>
        <fullName evidence="1">DUF7673 domain-containing protein</fullName>
    </recommendedName>
</protein>
<dbReference type="InterPro" id="IPR056090">
    <property type="entry name" value="DUF7673"/>
</dbReference>
<proteinExistence type="predicted"/>
<sequence>MDNHLTKIHQISRFCATAQDKGHPALARLMTHAQRDSGQSQVVASFLLSLYNGSRFKFDLTNFRRLDLEVFTDCLSVLEMDWSPLQEVHTYFKNGGEVFEKLAEDWRIKDYSKETTR</sequence>